<organism evidence="7 8">
    <name type="scientific">Mycena chlorophos</name>
    <name type="common">Agaric fungus</name>
    <name type="synonym">Agaricus chlorophos</name>
    <dbReference type="NCBI Taxonomy" id="658473"/>
    <lineage>
        <taxon>Eukaryota</taxon>
        <taxon>Fungi</taxon>
        <taxon>Dikarya</taxon>
        <taxon>Basidiomycota</taxon>
        <taxon>Agaricomycotina</taxon>
        <taxon>Agaricomycetes</taxon>
        <taxon>Agaricomycetidae</taxon>
        <taxon>Agaricales</taxon>
        <taxon>Marasmiineae</taxon>
        <taxon>Mycenaceae</taxon>
        <taxon>Mycena</taxon>
    </lineage>
</organism>
<evidence type="ECO:0000256" key="1">
    <source>
        <dbReference type="ARBA" id="ARBA00004173"/>
    </source>
</evidence>
<dbReference type="GO" id="GO:0005739">
    <property type="term" value="C:mitochondrion"/>
    <property type="evidence" value="ECO:0007669"/>
    <property type="project" value="UniProtKB-SubCell"/>
</dbReference>
<feature type="transmembrane region" description="Helical" evidence="5">
    <location>
        <begin position="173"/>
        <end position="192"/>
    </location>
</feature>
<dbReference type="OrthoDB" id="1915122at2759"/>
<dbReference type="GO" id="GO:0033617">
    <property type="term" value="P:mitochondrial respiratory chain complex IV assembly"/>
    <property type="evidence" value="ECO:0007669"/>
    <property type="project" value="TreeGrafter"/>
</dbReference>
<evidence type="ECO:0000256" key="5">
    <source>
        <dbReference type="SAM" id="Phobius"/>
    </source>
</evidence>
<keyword evidence="3 5" id="KW-1133">Transmembrane helix</keyword>
<accession>A0A8H6S8A0</accession>
<protein>
    <submittedName>
        <fullName evidence="7">HIG1 domain-containing protein</fullName>
    </submittedName>
</protein>
<dbReference type="PANTHER" id="PTHR28018">
    <property type="entry name" value="RESPIRATORY SUPERCOMPLEX FACTOR 2, MITOCHONDRIAL"/>
    <property type="match status" value="1"/>
</dbReference>
<dbReference type="Pfam" id="PF04588">
    <property type="entry name" value="HIG_1_N"/>
    <property type="match status" value="1"/>
</dbReference>
<proteinExistence type="predicted"/>
<comment type="caution">
    <text evidence="7">The sequence shown here is derived from an EMBL/GenBank/DDBJ whole genome shotgun (WGS) entry which is preliminary data.</text>
</comment>
<keyword evidence="2 5" id="KW-0812">Transmembrane</keyword>
<dbReference type="PROSITE" id="PS51503">
    <property type="entry name" value="HIG1"/>
    <property type="match status" value="1"/>
</dbReference>
<evidence type="ECO:0000313" key="7">
    <source>
        <dbReference type="EMBL" id="KAF7294232.1"/>
    </source>
</evidence>
<dbReference type="EMBL" id="JACAZE010000019">
    <property type="protein sequence ID" value="KAF7294232.1"/>
    <property type="molecule type" value="Genomic_DNA"/>
</dbReference>
<dbReference type="InterPro" id="IPR040153">
    <property type="entry name" value="Rcf2"/>
</dbReference>
<feature type="domain" description="HIG1" evidence="6">
    <location>
        <begin position="145"/>
        <end position="236"/>
    </location>
</feature>
<dbReference type="Proteomes" id="UP000613580">
    <property type="component" value="Unassembled WGS sequence"/>
</dbReference>
<reference evidence="7" key="1">
    <citation type="submission" date="2020-05" db="EMBL/GenBank/DDBJ databases">
        <title>Mycena genomes resolve the evolution of fungal bioluminescence.</title>
        <authorList>
            <person name="Tsai I.J."/>
        </authorList>
    </citation>
    <scope>NUCLEOTIDE SEQUENCE</scope>
    <source>
        <strain evidence="7">110903Hualien_Pintung</strain>
    </source>
</reference>
<dbReference type="AlphaFoldDB" id="A0A8H6S8A0"/>
<keyword evidence="8" id="KW-1185">Reference proteome</keyword>
<keyword evidence="4 5" id="KW-0472">Membrane</keyword>
<evidence type="ECO:0000256" key="4">
    <source>
        <dbReference type="ARBA" id="ARBA00023136"/>
    </source>
</evidence>
<dbReference type="PANTHER" id="PTHR28018:SF3">
    <property type="entry name" value="RESPIRATORY SUPERCOMPLEX FACTOR 2, MITOCHONDRIAL"/>
    <property type="match status" value="1"/>
</dbReference>
<evidence type="ECO:0000256" key="3">
    <source>
        <dbReference type="ARBA" id="ARBA00022989"/>
    </source>
</evidence>
<evidence type="ECO:0000313" key="8">
    <source>
        <dbReference type="Proteomes" id="UP000613580"/>
    </source>
</evidence>
<dbReference type="InterPro" id="IPR007667">
    <property type="entry name" value="Hypoxia_induced_domain"/>
</dbReference>
<gene>
    <name evidence="7" type="ORF">HMN09_01151600</name>
</gene>
<comment type="subcellular location">
    <subcellularLocation>
        <location evidence="1">Mitochondrion</location>
    </subcellularLocation>
</comment>
<feature type="transmembrane region" description="Helical" evidence="5">
    <location>
        <begin position="105"/>
        <end position="124"/>
    </location>
</feature>
<evidence type="ECO:0000256" key="2">
    <source>
        <dbReference type="ARBA" id="ARBA00022692"/>
    </source>
</evidence>
<evidence type="ECO:0000259" key="6">
    <source>
        <dbReference type="PROSITE" id="PS51503"/>
    </source>
</evidence>
<sequence>MPERAASRPDRADSAFPCRLRHFAGSFSLYKTATGWSESSQTPAPPHTLTFFSTTMKLVTPEQFAAHAAASRRGALEGGSAGLAVGGLASYYAQRRFAYYRSLPPSLKILGILFIASPAMAIQAERRGLEYDKSQWEGDSAELLKTQEHVALTRWEQLSVKDKVADWASRHEYSIIVGGWALSLVAAGAIISRNRYQTTAQKIVQARMWAQGLTIGIILTAAGFKTNLNRGEEPAKPVIDHSWMEVLAQQERDRQELEAIKARGRASEPSSSA</sequence>
<name>A0A8H6S8A0_MYCCL</name>